<evidence type="ECO:0000313" key="4">
    <source>
        <dbReference type="Proteomes" id="UP001524473"/>
    </source>
</evidence>
<comment type="caution">
    <text evidence="3">The sequence shown here is derived from an EMBL/GenBank/DDBJ whole genome shotgun (WGS) entry which is preliminary data.</text>
</comment>
<feature type="compositionally biased region" description="Low complexity" evidence="1">
    <location>
        <begin position="71"/>
        <end position="88"/>
    </location>
</feature>
<keyword evidence="2" id="KW-0812">Transmembrane</keyword>
<dbReference type="RefSeq" id="WP_187127676.1">
    <property type="nucleotide sequence ID" value="NZ_DBFOTE010000078.1"/>
</dbReference>
<feature type="transmembrane region" description="Helical" evidence="2">
    <location>
        <begin position="39"/>
        <end position="60"/>
    </location>
</feature>
<gene>
    <name evidence="3" type="ORF">NE695_17935</name>
</gene>
<organism evidence="3 4">
    <name type="scientific">Neglectibacter timonensis</name>
    <dbReference type="NCBI Taxonomy" id="1776382"/>
    <lineage>
        <taxon>Bacteria</taxon>
        <taxon>Bacillati</taxon>
        <taxon>Bacillota</taxon>
        <taxon>Clostridia</taxon>
        <taxon>Eubacteriales</taxon>
        <taxon>Oscillospiraceae</taxon>
        <taxon>Neglectibacter</taxon>
    </lineage>
</organism>
<accession>A0ABT1S4D4</accession>
<proteinExistence type="predicted"/>
<protein>
    <submittedName>
        <fullName evidence="3">DHHW family protein</fullName>
    </submittedName>
</protein>
<keyword evidence="2" id="KW-0472">Membrane</keyword>
<evidence type="ECO:0000256" key="2">
    <source>
        <dbReference type="SAM" id="Phobius"/>
    </source>
</evidence>
<feature type="region of interest" description="Disordered" evidence="1">
    <location>
        <begin position="1"/>
        <end position="36"/>
    </location>
</feature>
<dbReference type="Pfam" id="PF14286">
    <property type="entry name" value="DHHW"/>
    <property type="match status" value="1"/>
</dbReference>
<feature type="compositionally biased region" description="Polar residues" evidence="1">
    <location>
        <begin position="89"/>
        <end position="103"/>
    </location>
</feature>
<feature type="region of interest" description="Disordered" evidence="1">
    <location>
        <begin position="64"/>
        <end position="116"/>
    </location>
</feature>
<dbReference type="Proteomes" id="UP001524473">
    <property type="component" value="Unassembled WGS sequence"/>
</dbReference>
<keyword evidence="4" id="KW-1185">Reference proteome</keyword>
<dbReference type="EMBL" id="JANFZH010000077">
    <property type="protein sequence ID" value="MCQ4841788.1"/>
    <property type="molecule type" value="Genomic_DNA"/>
</dbReference>
<evidence type="ECO:0000313" key="3">
    <source>
        <dbReference type="EMBL" id="MCQ4841788.1"/>
    </source>
</evidence>
<sequence length="414" mass="45648">MERDYVPRRASSAAPVRRRPPQRGGRNSRNNRRKNGPPPIFLIALGLLLVVLIVVLVIVFTSGNKGKKEPSGNSASSSASQISGSTGSELSNPASQVSAASTPEPTPPKEKDVSGLEVEKLDSMLRVGDSGYEYYSFVEETANQYTTMVAKAGAELKGSATLYDMVIPTSMDILLPEDFLADVNTSDQKKAINYIYGSINAQNPDVKTVPIFDALKLHNNEYIYFRTDHHWTQLGAYYAYAEFCKSKGIEAVPLTQFEKKEYPGFLGSFYADDNALSANPDTVEAYLPKANATLDYTTGDDDTITDWPVIQDGTDYDKENLYLIFIAGDQPYEEITNKDLNDGSACVVVKESFGNAFVPFLVNHYQHIYVVDYRYYKGNIAALAKEKGATDVIMLNNISMTRNADLVDSISGKF</sequence>
<keyword evidence="2" id="KW-1133">Transmembrane helix</keyword>
<dbReference type="InterPro" id="IPR025945">
    <property type="entry name" value="DHHW"/>
</dbReference>
<feature type="compositionally biased region" description="Basic and acidic residues" evidence="1">
    <location>
        <begin position="107"/>
        <end position="116"/>
    </location>
</feature>
<evidence type="ECO:0000256" key="1">
    <source>
        <dbReference type="SAM" id="MobiDB-lite"/>
    </source>
</evidence>
<reference evidence="3 4" key="1">
    <citation type="submission" date="2022-06" db="EMBL/GenBank/DDBJ databases">
        <title>Isolation of gut microbiota from human fecal samples.</title>
        <authorList>
            <person name="Pamer E.G."/>
            <person name="Barat B."/>
            <person name="Waligurski E."/>
            <person name="Medina S."/>
            <person name="Paddock L."/>
            <person name="Mostad J."/>
        </authorList>
    </citation>
    <scope>NUCLEOTIDE SEQUENCE [LARGE SCALE GENOMIC DNA]</scope>
    <source>
        <strain evidence="3 4">DFI.9.73</strain>
    </source>
</reference>
<name>A0ABT1S4D4_9FIRM</name>